<dbReference type="EC" id="4.3.2.1" evidence="3 7"/>
<dbReference type="GO" id="GO:0042450">
    <property type="term" value="P:L-arginine biosynthetic process via ornithine"/>
    <property type="evidence" value="ECO:0007669"/>
    <property type="project" value="UniProtKB-UniRule"/>
</dbReference>
<keyword evidence="5 7" id="KW-0028">Amino-acid biosynthesis</keyword>
<dbReference type="PRINTS" id="PR00149">
    <property type="entry name" value="FUMRATELYASE"/>
</dbReference>
<dbReference type="EMBL" id="QZKU01000065">
    <property type="protein sequence ID" value="RJP21708.1"/>
    <property type="molecule type" value="Genomic_DNA"/>
</dbReference>
<dbReference type="InterPro" id="IPR008948">
    <property type="entry name" value="L-Aspartase-like"/>
</dbReference>
<reference evidence="10 11" key="1">
    <citation type="journal article" date="2017" name="ISME J.">
        <title>Energy and carbon metabolisms in a deep terrestrial subsurface fluid microbial community.</title>
        <authorList>
            <person name="Momper L."/>
            <person name="Jungbluth S.P."/>
            <person name="Lee M.D."/>
            <person name="Amend J.P."/>
        </authorList>
    </citation>
    <scope>NUCLEOTIDE SEQUENCE [LARGE SCALE GENOMIC DNA]</scope>
    <source>
        <strain evidence="10">SURF_5</strain>
    </source>
</reference>
<evidence type="ECO:0000259" key="9">
    <source>
        <dbReference type="Pfam" id="PF14698"/>
    </source>
</evidence>
<evidence type="ECO:0000256" key="3">
    <source>
        <dbReference type="ARBA" id="ARBA00012338"/>
    </source>
</evidence>
<evidence type="ECO:0000313" key="11">
    <source>
        <dbReference type="Proteomes" id="UP000265882"/>
    </source>
</evidence>
<proteinExistence type="inferred from homology"/>
<dbReference type="NCBIfam" id="TIGR00838">
    <property type="entry name" value="argH"/>
    <property type="match status" value="1"/>
</dbReference>
<comment type="caution">
    <text evidence="10">The sequence shown here is derived from an EMBL/GenBank/DDBJ whole genome shotgun (WGS) entry which is preliminary data.</text>
</comment>
<evidence type="ECO:0000256" key="6">
    <source>
        <dbReference type="ARBA" id="ARBA00023239"/>
    </source>
</evidence>
<evidence type="ECO:0000313" key="10">
    <source>
        <dbReference type="EMBL" id="RJP21708.1"/>
    </source>
</evidence>
<dbReference type="Gene3D" id="1.10.40.30">
    <property type="entry name" value="Fumarase/aspartase (C-terminal domain)"/>
    <property type="match status" value="1"/>
</dbReference>
<dbReference type="Pfam" id="PF00206">
    <property type="entry name" value="Lyase_1"/>
    <property type="match status" value="1"/>
</dbReference>
<dbReference type="PROSITE" id="PS00163">
    <property type="entry name" value="FUMARATE_LYASES"/>
    <property type="match status" value="1"/>
</dbReference>
<protein>
    <recommendedName>
        <fullName evidence="3 7">Argininosuccinate lyase</fullName>
        <shortName evidence="7">ASAL</shortName>
        <ecNumber evidence="3 7">4.3.2.1</ecNumber>
    </recommendedName>
    <alternativeName>
        <fullName evidence="7">Arginosuccinase</fullName>
    </alternativeName>
</protein>
<dbReference type="FunFam" id="1.20.200.10:FF:000015">
    <property type="entry name" value="argininosuccinate lyase isoform X2"/>
    <property type="match status" value="1"/>
</dbReference>
<dbReference type="CDD" id="cd01359">
    <property type="entry name" value="Argininosuccinate_lyase"/>
    <property type="match status" value="1"/>
</dbReference>
<evidence type="ECO:0000259" key="8">
    <source>
        <dbReference type="Pfam" id="PF00206"/>
    </source>
</evidence>
<dbReference type="PANTHER" id="PTHR43814">
    <property type="entry name" value="ARGININOSUCCINATE LYASE"/>
    <property type="match status" value="1"/>
</dbReference>
<dbReference type="InterPro" id="IPR022761">
    <property type="entry name" value="Fumarate_lyase_N"/>
</dbReference>
<dbReference type="AlphaFoldDB" id="A0A3A4NM47"/>
<keyword evidence="7" id="KW-0963">Cytoplasm</keyword>
<dbReference type="InterPro" id="IPR000362">
    <property type="entry name" value="Fumarate_lyase_fam"/>
</dbReference>
<dbReference type="HAMAP" id="MF_00006">
    <property type="entry name" value="Arg_succ_lyase"/>
    <property type="match status" value="1"/>
</dbReference>
<evidence type="ECO:0000256" key="2">
    <source>
        <dbReference type="ARBA" id="ARBA00004941"/>
    </source>
</evidence>
<keyword evidence="4 7" id="KW-0055">Arginine biosynthesis</keyword>
<feature type="domain" description="Argininosuccinate lyase C-terminal" evidence="9">
    <location>
        <begin position="366"/>
        <end position="433"/>
    </location>
</feature>
<dbReference type="FunFam" id="1.10.40.30:FF:000001">
    <property type="entry name" value="Argininosuccinate lyase"/>
    <property type="match status" value="1"/>
</dbReference>
<dbReference type="InterPro" id="IPR024083">
    <property type="entry name" value="Fumarase/histidase_N"/>
</dbReference>
<dbReference type="PRINTS" id="PR00145">
    <property type="entry name" value="ARGSUCLYASE"/>
</dbReference>
<dbReference type="Gene3D" id="1.20.200.10">
    <property type="entry name" value="Fumarase/aspartase (Central domain)"/>
    <property type="match status" value="1"/>
</dbReference>
<comment type="subcellular location">
    <subcellularLocation>
        <location evidence="7">Cytoplasm</location>
    </subcellularLocation>
</comment>
<evidence type="ECO:0000256" key="5">
    <source>
        <dbReference type="ARBA" id="ARBA00022605"/>
    </source>
</evidence>
<dbReference type="Gene3D" id="1.10.275.10">
    <property type="entry name" value="Fumarase/aspartase (N-terminal domain)"/>
    <property type="match status" value="1"/>
</dbReference>
<dbReference type="GO" id="GO:0005829">
    <property type="term" value="C:cytosol"/>
    <property type="evidence" value="ECO:0007669"/>
    <property type="project" value="TreeGrafter"/>
</dbReference>
<dbReference type="GO" id="GO:0004056">
    <property type="term" value="F:argininosuccinate lyase activity"/>
    <property type="evidence" value="ECO:0007669"/>
    <property type="project" value="UniProtKB-UniRule"/>
</dbReference>
<comment type="catalytic activity">
    <reaction evidence="1 7">
        <text>2-(N(omega)-L-arginino)succinate = fumarate + L-arginine</text>
        <dbReference type="Rhea" id="RHEA:24020"/>
        <dbReference type="ChEBI" id="CHEBI:29806"/>
        <dbReference type="ChEBI" id="CHEBI:32682"/>
        <dbReference type="ChEBI" id="CHEBI:57472"/>
        <dbReference type="EC" id="4.3.2.1"/>
    </reaction>
</comment>
<dbReference type="InterPro" id="IPR029419">
    <property type="entry name" value="Arg_succ_lyase_C"/>
</dbReference>
<evidence type="ECO:0000256" key="7">
    <source>
        <dbReference type="HAMAP-Rule" id="MF_00006"/>
    </source>
</evidence>
<feature type="domain" description="Fumarate lyase N-terminal" evidence="8">
    <location>
        <begin position="8"/>
        <end position="303"/>
    </location>
</feature>
<comment type="pathway">
    <text evidence="2 7">Amino-acid biosynthesis; L-arginine biosynthesis; L-arginine from L-ornithine and carbamoyl phosphate: step 3/3.</text>
</comment>
<evidence type="ECO:0000256" key="1">
    <source>
        <dbReference type="ARBA" id="ARBA00000985"/>
    </source>
</evidence>
<accession>A0A3A4NM47</accession>
<dbReference type="Proteomes" id="UP000265882">
    <property type="component" value="Unassembled WGS sequence"/>
</dbReference>
<dbReference type="SUPFAM" id="SSF48557">
    <property type="entry name" value="L-aspartase-like"/>
    <property type="match status" value="1"/>
</dbReference>
<evidence type="ECO:0000256" key="4">
    <source>
        <dbReference type="ARBA" id="ARBA00022571"/>
    </source>
</evidence>
<dbReference type="InterPro" id="IPR009049">
    <property type="entry name" value="Argininosuccinate_lyase"/>
</dbReference>
<dbReference type="Pfam" id="PF14698">
    <property type="entry name" value="ASL_C2"/>
    <property type="match status" value="1"/>
</dbReference>
<comment type="similarity">
    <text evidence="7">Belongs to the lyase 1 family. Argininosuccinate lyase subfamily.</text>
</comment>
<name>A0A3A4NM47_ABYX5</name>
<gene>
    <name evidence="7 10" type="primary">argH</name>
    <name evidence="10" type="ORF">C4520_09290</name>
</gene>
<dbReference type="UniPathway" id="UPA00068">
    <property type="reaction ID" value="UER00114"/>
</dbReference>
<dbReference type="FunFam" id="1.10.275.10:FF:000002">
    <property type="entry name" value="Argininosuccinate lyase"/>
    <property type="match status" value="1"/>
</dbReference>
<keyword evidence="6 7" id="KW-0456">Lyase</keyword>
<dbReference type="InterPro" id="IPR020557">
    <property type="entry name" value="Fumarate_lyase_CS"/>
</dbReference>
<dbReference type="PANTHER" id="PTHR43814:SF1">
    <property type="entry name" value="ARGININOSUCCINATE LYASE"/>
    <property type="match status" value="1"/>
</dbReference>
<organism evidence="10 11">
    <name type="scientific">Abyssobacteria bacterium (strain SURF_5)</name>
    <dbReference type="NCBI Taxonomy" id="2093360"/>
    <lineage>
        <taxon>Bacteria</taxon>
        <taxon>Pseudomonadati</taxon>
        <taxon>Candidatus Hydrogenedentota</taxon>
        <taxon>Candidatus Abyssobacteria</taxon>
    </lineage>
</organism>
<sequence length="461" mass="51721">MTAKLWGGRFRKEQDKRALLYSQSITFDYRLYPYDIGGSIAYAKMLGRCGFIKKKDTDAIEKALSDILAQMDAEKFSFDIDLEDIHTNIEAALVTRVGADIGGRLHTGRSRNDQVALDMRMYVKDEALEIRGGLQQVRRALIAQAEKNLDAVMPGFTHLQHAQPVLLAHHLLAYNEMLVRDEERFLKAYEAADVMPLGSAALAGTSFQIDRQFLAKELNFAKLSNNSIDAVSDRDYLIELLSACATFMMHISRLSEELILWSSSEFGFVEMDDAFTTGSSIMPQKKNPDIAELARARTAKVYGNLMTLLCLMKGLPLAYNRDLQEDKPCVFDSVDIVRDTLDVFAPMIETLVVNAKRMEQECKAGFLNATDLADYLVKKDVPFRQAHAIVGKVVSFCIRENAAIEDLPLEKLQEFSPLFQKDVYKEISLAAVINSRRAPGGTARPNVLKAIRRAKKDLGME</sequence>